<dbReference type="Proteomes" id="UP001358586">
    <property type="component" value="Chromosome 8"/>
</dbReference>
<keyword evidence="2" id="KW-1185">Reference proteome</keyword>
<evidence type="ECO:0000313" key="1">
    <source>
        <dbReference type="EMBL" id="KAK5812187.1"/>
    </source>
</evidence>
<protein>
    <submittedName>
        <fullName evidence="1">Uncharacterized protein</fullName>
    </submittedName>
</protein>
<proteinExistence type="predicted"/>
<organism evidence="1 2">
    <name type="scientific">Gossypium arboreum</name>
    <name type="common">Tree cotton</name>
    <name type="synonym">Gossypium nanking</name>
    <dbReference type="NCBI Taxonomy" id="29729"/>
    <lineage>
        <taxon>Eukaryota</taxon>
        <taxon>Viridiplantae</taxon>
        <taxon>Streptophyta</taxon>
        <taxon>Embryophyta</taxon>
        <taxon>Tracheophyta</taxon>
        <taxon>Spermatophyta</taxon>
        <taxon>Magnoliopsida</taxon>
        <taxon>eudicotyledons</taxon>
        <taxon>Gunneridae</taxon>
        <taxon>Pentapetalae</taxon>
        <taxon>rosids</taxon>
        <taxon>malvids</taxon>
        <taxon>Malvales</taxon>
        <taxon>Malvaceae</taxon>
        <taxon>Malvoideae</taxon>
        <taxon>Gossypium</taxon>
    </lineage>
</organism>
<accession>A0ABR0P3C2</accession>
<reference evidence="1 2" key="1">
    <citation type="submission" date="2023-03" db="EMBL/GenBank/DDBJ databases">
        <title>WGS of Gossypium arboreum.</title>
        <authorList>
            <person name="Yu D."/>
        </authorList>
    </citation>
    <scope>NUCLEOTIDE SEQUENCE [LARGE SCALE GENOMIC DNA]</scope>
    <source>
        <tissue evidence="1">Leaf</tissue>
    </source>
</reference>
<name>A0ABR0P3C2_GOSAR</name>
<sequence length="105" mass="12253">MELSNSNPVSGGYKRMLNCWALIVGVRQTLEDQSARSMKSRTRGVDLRSFRAQMPKEHSHQRESTVDRSIIYSFLMTWFETYDQVSLIPLFRGHARDEIVFLHTC</sequence>
<dbReference type="EMBL" id="JARKNE010000008">
    <property type="protein sequence ID" value="KAK5812187.1"/>
    <property type="molecule type" value="Genomic_DNA"/>
</dbReference>
<gene>
    <name evidence="1" type="ORF">PVK06_027603</name>
</gene>
<comment type="caution">
    <text evidence="1">The sequence shown here is derived from an EMBL/GenBank/DDBJ whole genome shotgun (WGS) entry which is preliminary data.</text>
</comment>
<evidence type="ECO:0000313" key="2">
    <source>
        <dbReference type="Proteomes" id="UP001358586"/>
    </source>
</evidence>